<accession>A0A0J1B5W8</accession>
<proteinExistence type="predicted"/>
<dbReference type="EMBL" id="LECT01000044">
    <property type="protein sequence ID" value="KLU02210.1"/>
    <property type="molecule type" value="Genomic_DNA"/>
</dbReference>
<comment type="caution">
    <text evidence="2">The sequence shown here is derived from an EMBL/GenBank/DDBJ whole genome shotgun (WGS) entry which is preliminary data.</text>
</comment>
<evidence type="ECO:0000313" key="2">
    <source>
        <dbReference type="EMBL" id="KLU02210.1"/>
    </source>
</evidence>
<keyword evidence="3" id="KW-1185">Reference proteome</keyword>
<name>A0A0J1B5W8_RHOIS</name>
<dbReference type="InterPro" id="IPR025054">
    <property type="entry name" value="DUF3991"/>
</dbReference>
<sequence>MGQDEITTATLVMNCDEATDRINDQSQMSPPIKLWTASFNNLPINSGSGYSRSMASSRSDELDRFKRIDLVAYAGQRGYVVDRRASSRNSIVMRHANGDKIGVGKTPAGTFVYYNFKGDDSGTIIDLVQTLDGGSLGDVRKTLRNFDGSVAMHAPSPTLPFKLQPSQHDASRVLAGWMNTKPIGAKGHPYLAEFRGISVDVQHDPIFKGRIHIDARGNAVFPHYNQSGLCGYELKNGNASGTTFTGFSPGGVKGLACSRPRPDDREMIVCETAIDMLSVATLEGAHGKRFFSTAGQISPMQAECLRSAADKMPRTDSRILLALDHDQGGQMIAARIREALGSMSLPIIEHYPPNKGSDWNDILLDRRKCDGTTLQLG</sequence>
<gene>
    <name evidence="2" type="ORF">RISK_005276</name>
</gene>
<dbReference type="PATRIC" id="fig|595434.4.peg.5013"/>
<reference evidence="2" key="1">
    <citation type="submission" date="2015-05" db="EMBL/GenBank/DDBJ databases">
        <title>Permanent draft genome of Rhodopirellula islandicus K833.</title>
        <authorList>
            <person name="Kizina J."/>
            <person name="Richter M."/>
            <person name="Glockner F.O."/>
            <person name="Harder J."/>
        </authorList>
    </citation>
    <scope>NUCLEOTIDE SEQUENCE [LARGE SCALE GENOMIC DNA]</scope>
    <source>
        <strain evidence="2">K833</strain>
    </source>
</reference>
<evidence type="ECO:0000259" key="1">
    <source>
        <dbReference type="Pfam" id="PF13154"/>
    </source>
</evidence>
<dbReference type="Pfam" id="PF13155">
    <property type="entry name" value="Toprim_2"/>
    <property type="match status" value="1"/>
</dbReference>
<organism evidence="2 3">
    <name type="scientific">Rhodopirellula islandica</name>
    <dbReference type="NCBI Taxonomy" id="595434"/>
    <lineage>
        <taxon>Bacteria</taxon>
        <taxon>Pseudomonadati</taxon>
        <taxon>Planctomycetota</taxon>
        <taxon>Planctomycetia</taxon>
        <taxon>Pirellulales</taxon>
        <taxon>Pirellulaceae</taxon>
        <taxon>Rhodopirellula</taxon>
    </lineage>
</organism>
<dbReference type="AlphaFoldDB" id="A0A0J1B5W8"/>
<dbReference type="Proteomes" id="UP000036367">
    <property type="component" value="Unassembled WGS sequence"/>
</dbReference>
<evidence type="ECO:0000313" key="3">
    <source>
        <dbReference type="Proteomes" id="UP000036367"/>
    </source>
</evidence>
<dbReference type="STRING" id="595434.RISK_005276"/>
<protein>
    <recommendedName>
        <fullName evidence="1">DUF3991 domain-containing protein</fullName>
    </recommendedName>
</protein>
<dbReference type="Gene3D" id="3.40.1360.10">
    <property type="match status" value="1"/>
</dbReference>
<feature type="domain" description="DUF3991" evidence="1">
    <location>
        <begin position="189"/>
        <end position="260"/>
    </location>
</feature>
<dbReference type="Pfam" id="PF13154">
    <property type="entry name" value="DUF3991"/>
    <property type="match status" value="1"/>
</dbReference>